<dbReference type="InterPro" id="IPR000719">
    <property type="entry name" value="Prot_kinase_dom"/>
</dbReference>
<dbReference type="GO" id="GO:0005524">
    <property type="term" value="F:ATP binding"/>
    <property type="evidence" value="ECO:0007669"/>
    <property type="project" value="InterPro"/>
</dbReference>
<proteinExistence type="predicted"/>
<evidence type="ECO:0000259" key="1">
    <source>
        <dbReference type="PROSITE" id="PS50011"/>
    </source>
</evidence>
<dbReference type="PROSITE" id="PS50011">
    <property type="entry name" value="PROTEIN_KINASE_DOM"/>
    <property type="match status" value="1"/>
</dbReference>
<dbReference type="AlphaFoldDB" id="A0A4Z0ZA47"/>
<dbReference type="OrthoDB" id="4772709at2759"/>
<dbReference type="InterPro" id="IPR011009">
    <property type="entry name" value="Kinase-like_dom_sf"/>
</dbReference>
<dbReference type="Proteomes" id="UP000297716">
    <property type="component" value="Unassembled WGS sequence"/>
</dbReference>
<sequence length="319" mass="36317">MASRNELRHEFENVAGQGGSGIALCFRDKQAGPDEFSRFIIKTVPLGDRKEIANETKWLRRLQWAEHIVTPLKLDPGPLAIPRREGGRLIFFGRSYFFIEYLENGTLDALLFKRRAAGLGRLPNRILWSIFLCPMAYPPFRIRNRRGPKHKSRELLPSPFYDPGNLVHTDMNLGNLMFGEVGEPPPEEPPLAAEHHLVPIVKLIDFGDAMEVKTPEILPARRTYDEELRLEEIMEDDVNKLENIGKSSKDGRELFRNVATDMNILEIGVVMGRLVTNDLTNPRAGVLRELMVELRDNLLAAWHGVWRAVPIFAHPSRSS</sequence>
<dbReference type="EMBL" id="SKBN01000045">
    <property type="protein sequence ID" value="TGJ85432.1"/>
    <property type="molecule type" value="Genomic_DNA"/>
</dbReference>
<gene>
    <name evidence="2" type="ORF">E0Z10_g3308</name>
</gene>
<name>A0A4Z0ZA47_9PEZI</name>
<evidence type="ECO:0000313" key="3">
    <source>
        <dbReference type="Proteomes" id="UP000297716"/>
    </source>
</evidence>
<feature type="domain" description="Protein kinase" evidence="1">
    <location>
        <begin position="9"/>
        <end position="319"/>
    </location>
</feature>
<organism evidence="2 3">
    <name type="scientific">Xylaria hypoxylon</name>
    <dbReference type="NCBI Taxonomy" id="37992"/>
    <lineage>
        <taxon>Eukaryota</taxon>
        <taxon>Fungi</taxon>
        <taxon>Dikarya</taxon>
        <taxon>Ascomycota</taxon>
        <taxon>Pezizomycotina</taxon>
        <taxon>Sordariomycetes</taxon>
        <taxon>Xylariomycetidae</taxon>
        <taxon>Xylariales</taxon>
        <taxon>Xylariaceae</taxon>
        <taxon>Xylaria</taxon>
    </lineage>
</organism>
<reference evidence="2 3" key="1">
    <citation type="submission" date="2019-03" db="EMBL/GenBank/DDBJ databases">
        <title>Draft genome sequence of Xylaria hypoxylon DSM 108379, a ubiquitous saprotrophic-parasitic fungi on hardwood.</title>
        <authorList>
            <person name="Buettner E."/>
            <person name="Leonhardt S."/>
            <person name="Gebauer A.M."/>
            <person name="Liers C."/>
            <person name="Hofrichter M."/>
            <person name="Kellner H."/>
        </authorList>
    </citation>
    <scope>NUCLEOTIDE SEQUENCE [LARGE SCALE GENOMIC DNA]</scope>
    <source>
        <strain evidence="2 3">DSM 108379</strain>
    </source>
</reference>
<dbReference type="GO" id="GO:0004672">
    <property type="term" value="F:protein kinase activity"/>
    <property type="evidence" value="ECO:0007669"/>
    <property type="project" value="InterPro"/>
</dbReference>
<dbReference type="SUPFAM" id="SSF56112">
    <property type="entry name" value="Protein kinase-like (PK-like)"/>
    <property type="match status" value="1"/>
</dbReference>
<evidence type="ECO:0000313" key="2">
    <source>
        <dbReference type="EMBL" id="TGJ85432.1"/>
    </source>
</evidence>
<accession>A0A4Z0ZA47</accession>
<protein>
    <recommendedName>
        <fullName evidence="1">Protein kinase domain-containing protein</fullName>
    </recommendedName>
</protein>
<comment type="caution">
    <text evidence="2">The sequence shown here is derived from an EMBL/GenBank/DDBJ whole genome shotgun (WGS) entry which is preliminary data.</text>
</comment>
<keyword evidence="3" id="KW-1185">Reference proteome</keyword>